<feature type="region of interest" description="Disordered" evidence="1">
    <location>
        <begin position="308"/>
        <end position="345"/>
    </location>
</feature>
<reference evidence="3 4" key="2">
    <citation type="submission" date="2007-04" db="EMBL/GenBank/DDBJ databases">
        <authorList>
            <person name="Fulton L."/>
            <person name="Clifton S."/>
            <person name="Fulton B."/>
            <person name="Xu J."/>
            <person name="Minx P."/>
            <person name="Mardis E.R."/>
            <person name="Wilson R.K."/>
        </authorList>
    </citation>
    <scope>NUCLEOTIDE SEQUENCE [LARGE SCALE GENOMIC DNA]</scope>
    <source>
        <strain evidence="4">ATCC 25986 / DSM 3979 / JCM 10188 / KCTC 3647 / NCTC 11838 / VPI 1003</strain>
    </source>
</reference>
<comment type="caution">
    <text evidence="3">The sequence shown here is derived from an EMBL/GenBank/DDBJ whole genome shotgun (WGS) entry which is preliminary data.</text>
</comment>
<accession>A4ECZ0</accession>
<protein>
    <submittedName>
        <fullName evidence="3">Uncharacterized protein</fullName>
    </submittedName>
</protein>
<feature type="compositionally biased region" description="Basic and acidic residues" evidence="1">
    <location>
        <begin position="367"/>
        <end position="376"/>
    </location>
</feature>
<keyword evidence="2" id="KW-1133">Transmembrane helix</keyword>
<evidence type="ECO:0000313" key="3">
    <source>
        <dbReference type="EMBL" id="EBA38544.1"/>
    </source>
</evidence>
<evidence type="ECO:0000256" key="1">
    <source>
        <dbReference type="SAM" id="MobiDB-lite"/>
    </source>
</evidence>
<dbReference type="AlphaFoldDB" id="A4ECZ0"/>
<feature type="compositionally biased region" description="Basic and acidic residues" evidence="1">
    <location>
        <begin position="310"/>
        <end position="340"/>
    </location>
</feature>
<feature type="transmembrane region" description="Helical" evidence="2">
    <location>
        <begin position="231"/>
        <end position="256"/>
    </location>
</feature>
<organism evidence="3 4">
    <name type="scientific">Collinsella aerofaciens (strain ATCC 25986 / DSM 3979 / JCM 10188 / KCTC 3647 / NCTC 11838 / VPI 1003)</name>
    <dbReference type="NCBI Taxonomy" id="411903"/>
    <lineage>
        <taxon>Bacteria</taxon>
        <taxon>Bacillati</taxon>
        <taxon>Actinomycetota</taxon>
        <taxon>Coriobacteriia</taxon>
        <taxon>Coriobacteriales</taxon>
        <taxon>Coriobacteriaceae</taxon>
        <taxon>Collinsella</taxon>
    </lineage>
</organism>
<evidence type="ECO:0000256" key="2">
    <source>
        <dbReference type="SAM" id="Phobius"/>
    </source>
</evidence>
<dbReference type="Proteomes" id="UP000002979">
    <property type="component" value="Unassembled WGS sequence"/>
</dbReference>
<name>A4ECZ0_COLAA</name>
<dbReference type="EMBL" id="AAVN02000015">
    <property type="protein sequence ID" value="EBA38544.1"/>
    <property type="molecule type" value="Genomic_DNA"/>
</dbReference>
<keyword evidence="2" id="KW-0812">Transmembrane</keyword>
<feature type="region of interest" description="Disordered" evidence="1">
    <location>
        <begin position="363"/>
        <end position="391"/>
    </location>
</feature>
<proteinExistence type="predicted"/>
<evidence type="ECO:0000313" key="4">
    <source>
        <dbReference type="Proteomes" id="UP000002979"/>
    </source>
</evidence>
<gene>
    <name evidence="3" type="ORF">COLAER_02333</name>
</gene>
<sequence length="391" mass="41606">MRHNLLLLVFGVVRFFNASTLLLFGEIQAKTFNKHFANLARTGLEIAALAVLGVELKAQRELLGDLGVDLALAKLVQATEHIAILEVAVVALDGLVQDGPSLARTLDARGAPHAQQAEGGIAQRGGNLVEQRSLGALKGIAQLLGAGGGERRQGIEGLPAGLSLGAVECLDQRGHAGHDALRIALGQQVQHAGGKLADTARGAAELLDQTVDGVLVLLCQLKLCQLLVGELFFLVFCHSYLFLLFLSVLASTLAVIGDRDELSVGCTIVTRAAALLGVARIGGGAVCLVDVKDLVVLAPRTHGLAKAHLKAGDKAAEPADRRKLHQREQREHPGQQDDCRRSRKVGNPVVALGDDALFARPLAAQKADVDRKEKEHQRKHHERPAHGRYSS</sequence>
<keyword evidence="2" id="KW-0472">Membrane</keyword>
<reference evidence="3 4" key="1">
    <citation type="submission" date="2007-01" db="EMBL/GenBank/DDBJ databases">
        <title>Draft genome sequence of Collinsella aerofaciens (ATCC 25986).</title>
        <authorList>
            <person name="Sudarsanam P."/>
            <person name="Ley R."/>
            <person name="Guruge J."/>
            <person name="Turnbaugh P.J."/>
            <person name="Mahowald M."/>
            <person name="Liep D."/>
            <person name="Gordon J."/>
        </authorList>
    </citation>
    <scope>NUCLEOTIDE SEQUENCE [LARGE SCALE GENOMIC DNA]</scope>
    <source>
        <strain evidence="4">ATCC 25986 / DSM 3979 / JCM 10188 / KCTC 3647 / NCTC 11838 / VPI 1003</strain>
    </source>
</reference>